<name>H5SFD6_9BACT</name>
<evidence type="ECO:0000256" key="1">
    <source>
        <dbReference type="SAM" id="MobiDB-lite"/>
    </source>
</evidence>
<dbReference type="AlphaFoldDB" id="H5SFD6"/>
<feature type="compositionally biased region" description="Basic and acidic residues" evidence="1">
    <location>
        <begin position="296"/>
        <end position="333"/>
    </location>
</feature>
<feature type="region of interest" description="Disordered" evidence="1">
    <location>
        <begin position="276"/>
        <end position="333"/>
    </location>
</feature>
<dbReference type="SUPFAM" id="SSF56281">
    <property type="entry name" value="Metallo-hydrolase/oxidoreductase"/>
    <property type="match status" value="1"/>
</dbReference>
<dbReference type="Gene3D" id="3.60.15.10">
    <property type="entry name" value="Ribonuclease Z/Hydroxyacylglutathione hydrolase-like"/>
    <property type="match status" value="1"/>
</dbReference>
<dbReference type="InterPro" id="IPR052159">
    <property type="entry name" value="Competence_DNA_uptake"/>
</dbReference>
<dbReference type="InterPro" id="IPR035681">
    <property type="entry name" value="ComA-like_MBL"/>
</dbReference>
<evidence type="ECO:0000259" key="2">
    <source>
        <dbReference type="SMART" id="SM00849"/>
    </source>
</evidence>
<accession>H5SFD6</accession>
<dbReference type="Pfam" id="PF00753">
    <property type="entry name" value="Lactamase_B"/>
    <property type="match status" value="1"/>
</dbReference>
<dbReference type="InterPro" id="IPR036866">
    <property type="entry name" value="RibonucZ/Hydroxyglut_hydro"/>
</dbReference>
<sequence>MTVVALDVGQGDSFLILTPERKAVLIDAGPPETADRVREALARYGVTQLDLVIATHPHADHIGGMTAVLDAIPVRLFLDSGQPYPTRTYTRMLEKIREKGIRFVVAEAGQEFEIGTGVTLSILAPFPTRLRGTRSDENANSIVARLQYGAFSMLFTGDSERETEERLLEHDGTTAPLQARVLKVAHHGSRHSTTHAFLASVRPEVAIISCGAENEYGHPAPETLDRLRRWVRELHRTDLEGEIVLRTDGHRYEIHTERAVAAEDLWRGRRPRFRAEEPSLSAPRNGRAGSSLPMESSREAPRTSPARERSSVKRGYEAPKEQMYEVGRGSDRR</sequence>
<evidence type="ECO:0000313" key="3">
    <source>
        <dbReference type="EMBL" id="BAL54872.1"/>
    </source>
</evidence>
<gene>
    <name evidence="3" type="ORF">HGMM_F21E04C10</name>
</gene>
<organism evidence="3">
    <name type="scientific">uncultured Acidobacteriota bacterium</name>
    <dbReference type="NCBI Taxonomy" id="171953"/>
    <lineage>
        <taxon>Bacteria</taxon>
        <taxon>Pseudomonadati</taxon>
        <taxon>Acidobacteriota</taxon>
        <taxon>environmental samples</taxon>
    </lineage>
</organism>
<dbReference type="InterPro" id="IPR001279">
    <property type="entry name" value="Metallo-B-lactamas"/>
</dbReference>
<reference evidence="3" key="1">
    <citation type="journal article" date="2005" name="Environ. Microbiol.">
        <title>Genetic and functional properties of uncultivated thermophilic crenarchaeotes from a subsurface gold mine as revealed by analysis of genome fragments.</title>
        <authorList>
            <person name="Nunoura T."/>
            <person name="Hirayama H."/>
            <person name="Takami H."/>
            <person name="Oida H."/>
            <person name="Nishi S."/>
            <person name="Shimamura S."/>
            <person name="Suzuki Y."/>
            <person name="Inagaki F."/>
            <person name="Takai K."/>
            <person name="Nealson K.H."/>
            <person name="Horikoshi K."/>
        </authorList>
    </citation>
    <scope>NUCLEOTIDE SEQUENCE</scope>
</reference>
<dbReference type="SMART" id="SM00849">
    <property type="entry name" value="Lactamase_B"/>
    <property type="match status" value="1"/>
</dbReference>
<dbReference type="CDD" id="cd07731">
    <property type="entry name" value="ComA-like_MBL-fold"/>
    <property type="match status" value="1"/>
</dbReference>
<feature type="domain" description="Metallo-beta-lactamase" evidence="2">
    <location>
        <begin position="10"/>
        <end position="212"/>
    </location>
</feature>
<dbReference type="PANTHER" id="PTHR30619">
    <property type="entry name" value="DNA INTERNALIZATION/COMPETENCE PROTEIN COMEC/REC2"/>
    <property type="match status" value="1"/>
</dbReference>
<proteinExistence type="predicted"/>
<dbReference type="PANTHER" id="PTHR30619:SF1">
    <property type="entry name" value="RECOMBINATION PROTEIN 2"/>
    <property type="match status" value="1"/>
</dbReference>
<dbReference type="EMBL" id="AP011702">
    <property type="protein sequence ID" value="BAL54872.1"/>
    <property type="molecule type" value="Genomic_DNA"/>
</dbReference>
<reference evidence="3" key="2">
    <citation type="journal article" date="2012" name="PLoS ONE">
        <title>A Deeply Branching Thermophilic Bacterium with an Ancient Acetyl-CoA Pathway Dominates a Subsurface Ecosystem.</title>
        <authorList>
            <person name="Takami H."/>
            <person name="Noguchi H."/>
            <person name="Takaki Y."/>
            <person name="Uchiyama I."/>
            <person name="Toyoda A."/>
            <person name="Nishi S."/>
            <person name="Chee G.-J."/>
            <person name="Arai W."/>
            <person name="Nunoura T."/>
            <person name="Itoh T."/>
            <person name="Hattori M."/>
            <person name="Takai K."/>
        </authorList>
    </citation>
    <scope>NUCLEOTIDE SEQUENCE</scope>
</reference>
<protein>
    <submittedName>
        <fullName evidence="3">Competence protein ComEC</fullName>
    </submittedName>
</protein>